<dbReference type="Gene3D" id="3.30.70.270">
    <property type="match status" value="1"/>
</dbReference>
<keyword evidence="8" id="KW-0547">Nucleotide-binding</keyword>
<dbReference type="PANTHER" id="PTHR44757">
    <property type="entry name" value="DIGUANYLATE CYCLASE DGCP"/>
    <property type="match status" value="1"/>
</dbReference>
<dbReference type="Pfam" id="PF13675">
    <property type="entry name" value="PilJ"/>
    <property type="match status" value="1"/>
</dbReference>
<dbReference type="GO" id="GO:0005886">
    <property type="term" value="C:plasma membrane"/>
    <property type="evidence" value="ECO:0007669"/>
    <property type="project" value="UniProtKB-SubCell"/>
</dbReference>
<reference evidence="16 17" key="1">
    <citation type="submission" date="2016-03" db="EMBL/GenBank/DDBJ databases">
        <authorList>
            <person name="Heylen K."/>
            <person name="De Vos P."/>
            <person name="Vekeman B."/>
        </authorList>
    </citation>
    <scope>NUCLEOTIDE SEQUENCE [LARGE SCALE GENOMIC DNA]</scope>
    <source>
        <strain evidence="16 17">R-49807</strain>
    </source>
</reference>
<evidence type="ECO:0000256" key="8">
    <source>
        <dbReference type="ARBA" id="ARBA00022741"/>
    </source>
</evidence>
<evidence type="ECO:0000259" key="13">
    <source>
        <dbReference type="PROSITE" id="PS50112"/>
    </source>
</evidence>
<feature type="domain" description="PAS" evidence="13">
    <location>
        <begin position="269"/>
        <end position="340"/>
    </location>
</feature>
<dbReference type="CDD" id="cd01949">
    <property type="entry name" value="GGDEF"/>
    <property type="match status" value="1"/>
</dbReference>
<dbReference type="SMART" id="SM00086">
    <property type="entry name" value="PAC"/>
    <property type="match status" value="2"/>
</dbReference>
<dbReference type="FunFam" id="3.30.70.270:FF:000001">
    <property type="entry name" value="Diguanylate cyclase domain protein"/>
    <property type="match status" value="1"/>
</dbReference>
<feature type="transmembrane region" description="Helical" evidence="12">
    <location>
        <begin position="26"/>
        <end position="44"/>
    </location>
</feature>
<proteinExistence type="predicted"/>
<evidence type="ECO:0000256" key="6">
    <source>
        <dbReference type="ARBA" id="ARBA00022692"/>
    </source>
</evidence>
<evidence type="ECO:0000256" key="10">
    <source>
        <dbReference type="ARBA" id="ARBA00023136"/>
    </source>
</evidence>
<gene>
    <name evidence="16" type="ORF">A1356_08300</name>
</gene>
<keyword evidence="10 12" id="KW-0472">Membrane</keyword>
<dbReference type="InterPro" id="IPR029787">
    <property type="entry name" value="Nucleotide_cyclase"/>
</dbReference>
<evidence type="ECO:0000259" key="14">
    <source>
        <dbReference type="PROSITE" id="PS50113"/>
    </source>
</evidence>
<dbReference type="SUPFAM" id="SSF55785">
    <property type="entry name" value="PYP-like sensor domain (PAS domain)"/>
    <property type="match status" value="2"/>
</dbReference>
<dbReference type="EMBL" id="LUUL01000062">
    <property type="protein sequence ID" value="OAI27695.1"/>
    <property type="molecule type" value="Genomic_DNA"/>
</dbReference>
<dbReference type="InterPro" id="IPR000700">
    <property type="entry name" value="PAS-assoc_C"/>
</dbReference>
<dbReference type="InterPro" id="IPR001610">
    <property type="entry name" value="PAC"/>
</dbReference>
<dbReference type="InterPro" id="IPR052155">
    <property type="entry name" value="Biofilm_reg_signaling"/>
</dbReference>
<dbReference type="RefSeq" id="WP_064026024.1">
    <property type="nucleotide sequence ID" value="NZ_LUUL01000062.1"/>
</dbReference>
<comment type="subcellular location">
    <subcellularLocation>
        <location evidence="2">Cell inner membrane</location>
        <topology evidence="2">Multi-pass membrane protein</topology>
    </subcellularLocation>
</comment>
<dbReference type="PANTHER" id="PTHR44757:SF2">
    <property type="entry name" value="BIOFILM ARCHITECTURE MAINTENANCE PROTEIN MBAA"/>
    <property type="match status" value="1"/>
</dbReference>
<dbReference type="SMART" id="SM00091">
    <property type="entry name" value="PAS"/>
    <property type="match status" value="2"/>
</dbReference>
<dbReference type="SUPFAM" id="SSF55073">
    <property type="entry name" value="Nucleotide cyclase"/>
    <property type="match status" value="1"/>
</dbReference>
<feature type="domain" description="PAC" evidence="14">
    <location>
        <begin position="474"/>
        <end position="527"/>
    </location>
</feature>
<dbReference type="PROSITE" id="PS50113">
    <property type="entry name" value="PAC"/>
    <property type="match status" value="1"/>
</dbReference>
<dbReference type="FunFam" id="2.10.70.100:FF:000001">
    <property type="entry name" value="Sensory transduction histidine kinase"/>
    <property type="match status" value="1"/>
</dbReference>
<evidence type="ECO:0000256" key="1">
    <source>
        <dbReference type="ARBA" id="ARBA00001946"/>
    </source>
</evidence>
<evidence type="ECO:0000256" key="4">
    <source>
        <dbReference type="ARBA" id="ARBA00022519"/>
    </source>
</evidence>
<keyword evidence="4" id="KW-0997">Cell inner membrane</keyword>
<dbReference type="InterPro" id="IPR000160">
    <property type="entry name" value="GGDEF_dom"/>
</dbReference>
<dbReference type="CDD" id="cd00130">
    <property type="entry name" value="PAS"/>
    <property type="match status" value="2"/>
</dbReference>
<organism evidence="16 17">
    <name type="scientific">Methylomonas koyamae</name>
    <dbReference type="NCBI Taxonomy" id="702114"/>
    <lineage>
        <taxon>Bacteria</taxon>
        <taxon>Pseudomonadati</taxon>
        <taxon>Pseudomonadota</taxon>
        <taxon>Gammaproteobacteria</taxon>
        <taxon>Methylococcales</taxon>
        <taxon>Methylococcaceae</taxon>
        <taxon>Methylomonas</taxon>
    </lineage>
</organism>
<feature type="coiled-coil region" evidence="11">
    <location>
        <begin position="234"/>
        <end position="265"/>
    </location>
</feature>
<dbReference type="NCBIfam" id="TIGR00229">
    <property type="entry name" value="sensory_box"/>
    <property type="match status" value="2"/>
</dbReference>
<dbReference type="GO" id="GO:0016740">
    <property type="term" value="F:transferase activity"/>
    <property type="evidence" value="ECO:0007669"/>
    <property type="project" value="UniProtKB-KW"/>
</dbReference>
<evidence type="ECO:0000256" key="2">
    <source>
        <dbReference type="ARBA" id="ARBA00004429"/>
    </source>
</evidence>
<feature type="domain" description="GGDEF" evidence="15">
    <location>
        <begin position="559"/>
        <end position="693"/>
    </location>
</feature>
<keyword evidence="3" id="KW-1003">Cell membrane</keyword>
<evidence type="ECO:0000313" key="17">
    <source>
        <dbReference type="Proteomes" id="UP000077734"/>
    </source>
</evidence>
<dbReference type="GO" id="GO:0000166">
    <property type="term" value="F:nucleotide binding"/>
    <property type="evidence" value="ECO:0007669"/>
    <property type="project" value="UniProtKB-KW"/>
</dbReference>
<dbReference type="Pfam" id="PF00989">
    <property type="entry name" value="PAS"/>
    <property type="match status" value="1"/>
</dbReference>
<evidence type="ECO:0000313" key="16">
    <source>
        <dbReference type="EMBL" id="OAI27695.1"/>
    </source>
</evidence>
<protein>
    <recommendedName>
        <fullName evidence="18">Diguanylate cyclase</fullName>
    </recommendedName>
</protein>
<keyword evidence="5" id="KW-0808">Transferase</keyword>
<dbReference type="InterPro" id="IPR043128">
    <property type="entry name" value="Rev_trsase/Diguanyl_cyclase"/>
</dbReference>
<keyword evidence="7" id="KW-0677">Repeat</keyword>
<evidence type="ECO:0000256" key="7">
    <source>
        <dbReference type="ARBA" id="ARBA00022737"/>
    </source>
</evidence>
<evidence type="ECO:0000256" key="5">
    <source>
        <dbReference type="ARBA" id="ARBA00022679"/>
    </source>
</evidence>
<dbReference type="Proteomes" id="UP000077734">
    <property type="component" value="Unassembled WGS sequence"/>
</dbReference>
<comment type="cofactor">
    <cofactor evidence="1">
        <name>Mg(2+)</name>
        <dbReference type="ChEBI" id="CHEBI:18420"/>
    </cofactor>
</comment>
<evidence type="ECO:0000259" key="15">
    <source>
        <dbReference type="PROSITE" id="PS50887"/>
    </source>
</evidence>
<dbReference type="InterPro" id="IPR035965">
    <property type="entry name" value="PAS-like_dom_sf"/>
</dbReference>
<name>A0AA91DE97_9GAMM</name>
<dbReference type="PROSITE" id="PS50112">
    <property type="entry name" value="PAS"/>
    <property type="match status" value="2"/>
</dbReference>
<sequence>MVNRKLLTDVHIAQNCAIARALTRRYAVALMLVAALSTSAWFSLRLVIAEQQSTAAIVNVSGRQRMLSQRTALFANLLAMTPPPGRPAIRSQLQEAVDLMERSHRGLTRGDPAMGLPAGHSPKVHAMYFDAGGGVDAQVAAYIQAVRQLLQLSDEGLTADNPLLLQITRTAPTRLVAALDAMVKQYQAEGEANVRRVETTETALWLLTLALLALEAGLIFQPFVRHINRVVGKLQQATGELQLHRDHLEELVRQRTEELQSKSAELAESMEKFRLISSAAQDAIVIIGKDAEVVHWNRAAEQLFGYSEAEALGRNLHEMIVPAPMRDFARAGYQKFEQTGQGIMIGKTIQASSLRKGGDEFPIELSISAVKLQNSWHALSIIRDVTKRKGIEDTLRRNEEQLRFVLEGAELGFWDWNIRTGEVLRNSRWAEMLGYSHDEIRHTTQQWTDFVHPDDREQAWQSILDVIEGRSPAHKLEYRMLHKDGSIRWILDQAKVMQRDAAGKPIRMSGTHSDITERKRLEAELTRQARTDHLTGVSSRGYFMEQAEQELASALRYRNPLAMLMMDIDFFKQVNDIHGHKAGDAVLKKLADVCRETLREADIIGRMGGEEFAVLLPQTDKGNAIDAAERLKEALGKARVPLDGAMPLSFTVSIGVAALSAGDDSVDALLNRADQALYRAKHSGRNRVCVAAAE</sequence>
<comment type="caution">
    <text evidence="16">The sequence shown here is derived from an EMBL/GenBank/DDBJ whole genome shotgun (WGS) entry which is preliminary data.</text>
</comment>
<dbReference type="AlphaFoldDB" id="A0AA91DE97"/>
<dbReference type="SMART" id="SM00267">
    <property type="entry name" value="GGDEF"/>
    <property type="match status" value="1"/>
</dbReference>
<dbReference type="InterPro" id="IPR013655">
    <property type="entry name" value="PAS_fold_3"/>
</dbReference>
<keyword evidence="17" id="KW-1185">Reference proteome</keyword>
<dbReference type="NCBIfam" id="TIGR00254">
    <property type="entry name" value="GGDEF"/>
    <property type="match status" value="1"/>
</dbReference>
<dbReference type="Gene3D" id="3.30.450.20">
    <property type="entry name" value="PAS domain"/>
    <property type="match status" value="2"/>
</dbReference>
<keyword evidence="9 12" id="KW-1133">Transmembrane helix</keyword>
<dbReference type="InterPro" id="IPR029095">
    <property type="entry name" value="NarX-like_N"/>
</dbReference>
<accession>A0AA91DE97</accession>
<dbReference type="Pfam" id="PF00990">
    <property type="entry name" value="GGDEF"/>
    <property type="match status" value="1"/>
</dbReference>
<dbReference type="PROSITE" id="PS50887">
    <property type="entry name" value="GGDEF"/>
    <property type="match status" value="1"/>
</dbReference>
<feature type="domain" description="PAS" evidence="13">
    <location>
        <begin position="398"/>
        <end position="470"/>
    </location>
</feature>
<evidence type="ECO:0008006" key="18">
    <source>
        <dbReference type="Google" id="ProtNLM"/>
    </source>
</evidence>
<evidence type="ECO:0000256" key="3">
    <source>
        <dbReference type="ARBA" id="ARBA00022475"/>
    </source>
</evidence>
<keyword evidence="6 12" id="KW-0812">Transmembrane</keyword>
<keyword evidence="11" id="KW-0175">Coiled coil</keyword>
<dbReference type="GO" id="GO:0006355">
    <property type="term" value="P:regulation of DNA-templated transcription"/>
    <property type="evidence" value="ECO:0007669"/>
    <property type="project" value="InterPro"/>
</dbReference>
<evidence type="ECO:0000256" key="11">
    <source>
        <dbReference type="SAM" id="Coils"/>
    </source>
</evidence>
<dbReference type="Pfam" id="PF08447">
    <property type="entry name" value="PAS_3"/>
    <property type="match status" value="1"/>
</dbReference>
<evidence type="ECO:0000256" key="12">
    <source>
        <dbReference type="SAM" id="Phobius"/>
    </source>
</evidence>
<dbReference type="InterPro" id="IPR013767">
    <property type="entry name" value="PAS_fold"/>
</dbReference>
<evidence type="ECO:0000256" key="9">
    <source>
        <dbReference type="ARBA" id="ARBA00022989"/>
    </source>
</evidence>
<dbReference type="InterPro" id="IPR000014">
    <property type="entry name" value="PAS"/>
</dbReference>